<evidence type="ECO:0000256" key="7">
    <source>
        <dbReference type="ARBA" id="ARBA00022679"/>
    </source>
</evidence>
<evidence type="ECO:0000256" key="9">
    <source>
        <dbReference type="ARBA" id="ARBA00025699"/>
    </source>
</evidence>
<keyword evidence="6" id="KW-0489">Methyltransferase</keyword>
<evidence type="ECO:0000256" key="4">
    <source>
        <dbReference type="ARBA" id="ARBA00022490"/>
    </source>
</evidence>
<dbReference type="Gene3D" id="3.40.1280.10">
    <property type="match status" value="1"/>
</dbReference>
<accession>A0A830HYH8</accession>
<keyword evidence="7" id="KW-0808">Transferase</keyword>
<dbReference type="InterPro" id="IPR029026">
    <property type="entry name" value="tRNA_m1G_MTases_N"/>
</dbReference>
<comment type="catalytic activity">
    <reaction evidence="10">
        <text>uridine(1498) in 16S rRNA + S-adenosyl-L-methionine = N(3)-methyluridine(1498) in 16S rRNA + S-adenosyl-L-homocysteine + H(+)</text>
        <dbReference type="Rhea" id="RHEA:42920"/>
        <dbReference type="Rhea" id="RHEA-COMP:10283"/>
        <dbReference type="Rhea" id="RHEA-COMP:10284"/>
        <dbReference type="ChEBI" id="CHEBI:15378"/>
        <dbReference type="ChEBI" id="CHEBI:57856"/>
        <dbReference type="ChEBI" id="CHEBI:59789"/>
        <dbReference type="ChEBI" id="CHEBI:65315"/>
        <dbReference type="ChEBI" id="CHEBI:74502"/>
        <dbReference type="EC" id="2.1.1.193"/>
    </reaction>
</comment>
<name>A0A830HYH8_9CHLO</name>
<dbReference type="PANTHER" id="PTHR30027">
    <property type="entry name" value="RIBOSOMAL RNA SMALL SUBUNIT METHYLTRANSFERASE E"/>
    <property type="match status" value="1"/>
</dbReference>
<keyword evidence="4" id="KW-0963">Cytoplasm</keyword>
<evidence type="ECO:0000313" key="14">
    <source>
        <dbReference type="Proteomes" id="UP000660262"/>
    </source>
</evidence>
<comment type="subcellular location">
    <subcellularLocation>
        <location evidence="1">Cytoplasm</location>
    </subcellularLocation>
</comment>
<evidence type="ECO:0000256" key="11">
    <source>
        <dbReference type="SAM" id="Phobius"/>
    </source>
</evidence>
<evidence type="ECO:0000256" key="10">
    <source>
        <dbReference type="ARBA" id="ARBA00047944"/>
    </source>
</evidence>
<feature type="transmembrane region" description="Helical" evidence="11">
    <location>
        <begin position="12"/>
        <end position="34"/>
    </location>
</feature>
<keyword evidence="14" id="KW-1185">Reference proteome</keyword>
<evidence type="ECO:0000256" key="8">
    <source>
        <dbReference type="ARBA" id="ARBA00022691"/>
    </source>
</evidence>
<dbReference type="InterPro" id="IPR029028">
    <property type="entry name" value="Alpha/beta_knot_MTases"/>
</dbReference>
<comment type="caution">
    <text evidence="13">The sequence shown here is derived from an EMBL/GenBank/DDBJ whole genome shotgun (WGS) entry which is preliminary data.</text>
</comment>
<keyword evidence="11" id="KW-0812">Transmembrane</keyword>
<keyword evidence="8" id="KW-0949">S-adenosyl-L-methionine</keyword>
<evidence type="ECO:0000256" key="5">
    <source>
        <dbReference type="ARBA" id="ARBA00022552"/>
    </source>
</evidence>
<reference evidence="13" key="1">
    <citation type="submission" date="2020-10" db="EMBL/GenBank/DDBJ databases">
        <title>Unveiling of a novel bifunctional photoreceptor, Dualchrome1, isolated from a cosmopolitan green alga.</title>
        <authorList>
            <person name="Suzuki S."/>
            <person name="Kawachi M."/>
        </authorList>
    </citation>
    <scope>NUCLEOTIDE SEQUENCE</scope>
    <source>
        <strain evidence="13">NIES 2893</strain>
    </source>
</reference>
<sequence>MMGPHFPGIVVYLLYVVSPPPPYTYLSILIFLLLMPHHHAPRRRCGAPGGNVSSNVLQQLTNSRIGFRARGTLSSGGGVCGGRSGGGRSGGGCCSGHHRSVCLNRIVFHPREKISRDIYSFFAFKNSCTADVHVDEAEYRYAHVRDVLKLKDGAPLKRGVIGRYAFTGKLVNKGTAVQVLDIQRETATPNVDLILCPPRPKALKRLWRPMAEVGVRTIHICAAETTNQTYLNGRQLDPKLIKNELQRALEMCGDVYPVHVSISDAPSKTYRLMRSLADGEAVPPPWCFRNLTSAIWELDDDDITTLPPPPLSGPRVLATVSDAAVAFDGVEPPTVAEVLRGHSSATLAVGPERGWSSDEYALLVSQGWTPATLFRNNPRRVLDSSTAALSLLSVAASTLAL</sequence>
<dbReference type="EC" id="2.1.1.193" evidence="3"/>
<keyword evidence="5" id="KW-0698">rRNA processing</keyword>
<organism evidence="13 14">
    <name type="scientific">Pycnococcus provasolii</name>
    <dbReference type="NCBI Taxonomy" id="41880"/>
    <lineage>
        <taxon>Eukaryota</taxon>
        <taxon>Viridiplantae</taxon>
        <taxon>Chlorophyta</taxon>
        <taxon>Pseudoscourfieldiophyceae</taxon>
        <taxon>Pseudoscourfieldiales</taxon>
        <taxon>Pycnococcaceae</taxon>
        <taxon>Pycnococcus</taxon>
    </lineage>
</organism>
<dbReference type="GO" id="GO:0070475">
    <property type="term" value="P:rRNA base methylation"/>
    <property type="evidence" value="ECO:0007669"/>
    <property type="project" value="TreeGrafter"/>
</dbReference>
<dbReference type="OrthoDB" id="2021042at2759"/>
<dbReference type="Pfam" id="PF04452">
    <property type="entry name" value="Methyltrans_RNA"/>
    <property type="match status" value="1"/>
</dbReference>
<comment type="function">
    <text evidence="9">Specifically methylates the N3 position of the uracil ring of uridine 1498 (m3U1498) in 16S rRNA. Acts on the fully assembled 30S ribosomal subunit.</text>
</comment>
<feature type="domain" description="Ribosomal RNA small subunit methyltransferase E methyltransferase" evidence="12">
    <location>
        <begin position="335"/>
        <end position="395"/>
    </location>
</feature>
<dbReference type="GO" id="GO:0005737">
    <property type="term" value="C:cytoplasm"/>
    <property type="evidence" value="ECO:0007669"/>
    <property type="project" value="UniProtKB-SubCell"/>
</dbReference>
<comment type="similarity">
    <text evidence="2">Belongs to the RNA methyltransferase RsmE family.</text>
</comment>
<evidence type="ECO:0000313" key="13">
    <source>
        <dbReference type="EMBL" id="GHP12292.1"/>
    </source>
</evidence>
<proteinExistence type="inferred from homology"/>
<gene>
    <name evidence="13" type="ORF">PPROV_001102000</name>
</gene>
<evidence type="ECO:0000256" key="2">
    <source>
        <dbReference type="ARBA" id="ARBA00005528"/>
    </source>
</evidence>
<dbReference type="SUPFAM" id="SSF75217">
    <property type="entry name" value="alpha/beta knot"/>
    <property type="match status" value="2"/>
</dbReference>
<dbReference type="AlphaFoldDB" id="A0A830HYH8"/>
<keyword evidence="11" id="KW-0472">Membrane</keyword>
<dbReference type="Proteomes" id="UP000660262">
    <property type="component" value="Unassembled WGS sequence"/>
</dbReference>
<dbReference type="GO" id="GO:0070042">
    <property type="term" value="F:rRNA (uridine-N3-)-methyltransferase activity"/>
    <property type="evidence" value="ECO:0007669"/>
    <property type="project" value="TreeGrafter"/>
</dbReference>
<dbReference type="InterPro" id="IPR046886">
    <property type="entry name" value="RsmE_MTase_dom"/>
</dbReference>
<protein>
    <recommendedName>
        <fullName evidence="3">16S rRNA (uracil(1498)-N(3))-methyltransferase</fullName>
        <ecNumber evidence="3">2.1.1.193</ecNumber>
    </recommendedName>
</protein>
<evidence type="ECO:0000256" key="3">
    <source>
        <dbReference type="ARBA" id="ARBA00012328"/>
    </source>
</evidence>
<dbReference type="PANTHER" id="PTHR30027:SF3">
    <property type="entry name" value="16S RRNA (URACIL(1498)-N(3))-METHYLTRANSFERASE"/>
    <property type="match status" value="1"/>
</dbReference>
<evidence type="ECO:0000256" key="1">
    <source>
        <dbReference type="ARBA" id="ARBA00004496"/>
    </source>
</evidence>
<dbReference type="InterPro" id="IPR006700">
    <property type="entry name" value="RsmE"/>
</dbReference>
<dbReference type="EMBL" id="BNJQ01000040">
    <property type="protein sequence ID" value="GHP12292.1"/>
    <property type="molecule type" value="Genomic_DNA"/>
</dbReference>
<evidence type="ECO:0000259" key="12">
    <source>
        <dbReference type="Pfam" id="PF04452"/>
    </source>
</evidence>
<keyword evidence="11" id="KW-1133">Transmembrane helix</keyword>
<evidence type="ECO:0000256" key="6">
    <source>
        <dbReference type="ARBA" id="ARBA00022603"/>
    </source>
</evidence>